<proteinExistence type="inferred from homology"/>
<dbReference type="GO" id="GO:0005886">
    <property type="term" value="C:plasma membrane"/>
    <property type="evidence" value="ECO:0007669"/>
    <property type="project" value="UniProtKB-SubCell"/>
</dbReference>
<gene>
    <name evidence="13" type="ORF">HMPREF9726_00085</name>
</gene>
<keyword evidence="13" id="KW-0966">Cell projection</keyword>
<dbReference type="Pfam" id="PF01706">
    <property type="entry name" value="FliG_C"/>
    <property type="match status" value="1"/>
</dbReference>
<evidence type="ECO:0000259" key="10">
    <source>
        <dbReference type="Pfam" id="PF01706"/>
    </source>
</evidence>
<evidence type="ECO:0000313" key="13">
    <source>
        <dbReference type="EMBL" id="EMB35893.1"/>
    </source>
</evidence>
<evidence type="ECO:0000259" key="12">
    <source>
        <dbReference type="Pfam" id="PF14842"/>
    </source>
</evidence>
<sequence>MSDIESQMLKNGLIKVPVDEKSTGKESPYRKVAKFLFIIGAEQAADVLRQLTKEQIDKVVAELVTVQSIDKKEAYDILNEFNDIYNKNKNLLGGVDTAKTILTEAFGEAKAEKILETAVPPKMPKPFEYLEGMDKDRLTRILQGELPATKAIVLSQLEPKQAAAYISSIEDEDEKKDIILRLAKLKKIDAEVLTQVSEALKKKLADVNLNRTSSVDGVSVLADILRKLDYETGSSILDSLDLEDENLTETIKRKLVTLDDVINMNPKHIQYLISPMTDKELALLIHNQSEEFRKVILANMSKSRAALVLDEEQYMGPVLKRDLNNTVDHFLARVKNEAERGRVIIVKDEDDKFVY</sequence>
<evidence type="ECO:0000256" key="6">
    <source>
        <dbReference type="ARBA" id="ARBA00022500"/>
    </source>
</evidence>
<keyword evidence="5" id="KW-1003">Cell membrane</keyword>
<protein>
    <recommendedName>
        <fullName evidence="4">Flagellar motor switch protein FliG</fullName>
    </recommendedName>
</protein>
<evidence type="ECO:0000256" key="3">
    <source>
        <dbReference type="ARBA" id="ARBA00010299"/>
    </source>
</evidence>
<feature type="domain" description="Flagellar motor switch protein FliG C-terminal" evidence="10">
    <location>
        <begin position="239"/>
        <end position="345"/>
    </location>
</feature>
<dbReference type="Gene3D" id="1.10.220.30">
    <property type="match status" value="3"/>
</dbReference>
<dbReference type="PANTHER" id="PTHR30534:SF0">
    <property type="entry name" value="FLAGELLAR MOTOR SWITCH PROTEIN FLIG"/>
    <property type="match status" value="1"/>
</dbReference>
<accession>A0A0E2EJZ9</accession>
<comment type="caution">
    <text evidence="13">The sequence shown here is derived from an EMBL/GenBank/DDBJ whole genome shotgun (WGS) entry which is preliminary data.</text>
</comment>
<dbReference type="InterPro" id="IPR032779">
    <property type="entry name" value="FliG_M"/>
</dbReference>
<keyword evidence="6" id="KW-0145">Chemotaxis</keyword>
<evidence type="ECO:0000256" key="1">
    <source>
        <dbReference type="ARBA" id="ARBA00004117"/>
    </source>
</evidence>
<evidence type="ECO:0000256" key="2">
    <source>
        <dbReference type="ARBA" id="ARBA00004413"/>
    </source>
</evidence>
<dbReference type="PANTHER" id="PTHR30534">
    <property type="entry name" value="FLAGELLAR MOTOR SWITCH PROTEIN FLIG"/>
    <property type="match status" value="1"/>
</dbReference>
<feature type="domain" description="Flagellar motor switch protein FliG middle" evidence="11">
    <location>
        <begin position="137"/>
        <end position="208"/>
    </location>
</feature>
<evidence type="ECO:0000256" key="4">
    <source>
        <dbReference type="ARBA" id="ARBA00021870"/>
    </source>
</evidence>
<dbReference type="InterPro" id="IPR023087">
    <property type="entry name" value="Flg_Motor_Flig_C"/>
</dbReference>
<keyword evidence="8" id="KW-0472">Membrane</keyword>
<evidence type="ECO:0000259" key="11">
    <source>
        <dbReference type="Pfam" id="PF14841"/>
    </source>
</evidence>
<dbReference type="RefSeq" id="WP_002682565.1">
    <property type="nucleotide sequence ID" value="NZ_CM001795.1"/>
</dbReference>
<reference evidence="13" key="1">
    <citation type="submission" date="2012-01" db="EMBL/GenBank/DDBJ databases">
        <title>The Genome Sequence of Treponema denticola H-22.</title>
        <authorList>
            <consortium name="The Broad Institute Genome Sequencing Platform"/>
            <person name="Earl A."/>
            <person name="Ward D."/>
            <person name="Feldgarden M."/>
            <person name="Gevers D."/>
            <person name="Blanton J.M."/>
            <person name="Fenno C.J."/>
            <person name="Baranova O.V."/>
            <person name="Mathney J."/>
            <person name="Dewhirst F.E."/>
            <person name="Izard J."/>
            <person name="Young S.K."/>
            <person name="Zeng Q."/>
            <person name="Gargeya S."/>
            <person name="Fitzgerald M."/>
            <person name="Haas B."/>
            <person name="Abouelleil A."/>
            <person name="Alvarado L."/>
            <person name="Arachchi H.M."/>
            <person name="Berlin A."/>
            <person name="Chapman S.B."/>
            <person name="Gearin G."/>
            <person name="Goldberg J."/>
            <person name="Griggs A."/>
            <person name="Gujja S."/>
            <person name="Hansen M."/>
            <person name="Heiman D."/>
            <person name="Howarth C."/>
            <person name="Larimer J."/>
            <person name="Lui A."/>
            <person name="MacDonald P.J.P."/>
            <person name="McCowen C."/>
            <person name="Montmayeur A."/>
            <person name="Murphy C."/>
            <person name="Neiman D."/>
            <person name="Pearson M."/>
            <person name="Priest M."/>
            <person name="Roberts A."/>
            <person name="Saif S."/>
            <person name="Shea T."/>
            <person name="Sisk P."/>
            <person name="Stolte C."/>
            <person name="Sykes S."/>
            <person name="Wortman J."/>
            <person name="Nusbaum C."/>
            <person name="Birren B."/>
        </authorList>
    </citation>
    <scope>NUCLEOTIDE SEQUENCE [LARGE SCALE GENOMIC DNA]</scope>
    <source>
        <strain evidence="13">H-22</strain>
    </source>
</reference>
<dbReference type="InterPro" id="IPR028263">
    <property type="entry name" value="FliG_N"/>
</dbReference>
<evidence type="ECO:0000256" key="9">
    <source>
        <dbReference type="ARBA" id="ARBA00023143"/>
    </source>
</evidence>
<evidence type="ECO:0000256" key="8">
    <source>
        <dbReference type="ARBA" id="ARBA00023136"/>
    </source>
</evidence>
<keyword evidence="9" id="KW-0975">Bacterial flagellum</keyword>
<organism evidence="13">
    <name type="scientific">Treponema denticola H-22</name>
    <dbReference type="NCBI Taxonomy" id="999432"/>
    <lineage>
        <taxon>Bacteria</taxon>
        <taxon>Pseudomonadati</taxon>
        <taxon>Spirochaetota</taxon>
        <taxon>Spirochaetia</taxon>
        <taxon>Spirochaetales</taxon>
        <taxon>Treponemataceae</taxon>
        <taxon>Treponema</taxon>
    </lineage>
</organism>
<dbReference type="PATRIC" id="fig|999432.5.peg.89"/>
<keyword evidence="7" id="KW-0283">Flagellar rotation</keyword>
<dbReference type="InterPro" id="IPR011002">
    <property type="entry name" value="FliG_a-hlx"/>
</dbReference>
<dbReference type="Pfam" id="PF14841">
    <property type="entry name" value="FliG_M"/>
    <property type="match status" value="1"/>
</dbReference>
<evidence type="ECO:0000256" key="5">
    <source>
        <dbReference type="ARBA" id="ARBA00022475"/>
    </source>
</evidence>
<dbReference type="GO" id="GO:0009425">
    <property type="term" value="C:bacterial-type flagellum basal body"/>
    <property type="evidence" value="ECO:0007669"/>
    <property type="project" value="UniProtKB-SubCell"/>
</dbReference>
<keyword evidence="13" id="KW-0282">Flagellum</keyword>
<comment type="subcellular location">
    <subcellularLocation>
        <location evidence="1">Bacterial flagellum basal body</location>
    </subcellularLocation>
    <subcellularLocation>
        <location evidence="2">Cell membrane</location>
        <topology evidence="2">Peripheral membrane protein</topology>
        <orientation evidence="2">Cytoplasmic side</orientation>
    </subcellularLocation>
</comment>
<feature type="domain" description="Flagellar motor switch protein FliG N-terminal" evidence="12">
    <location>
        <begin position="29"/>
        <end position="127"/>
    </location>
</feature>
<dbReference type="GO" id="GO:0006935">
    <property type="term" value="P:chemotaxis"/>
    <property type="evidence" value="ECO:0007669"/>
    <property type="project" value="UniProtKB-KW"/>
</dbReference>
<name>A0A0E2EJZ9_TREDN</name>
<dbReference type="EMBL" id="AGDV01000001">
    <property type="protein sequence ID" value="EMB35893.1"/>
    <property type="molecule type" value="Genomic_DNA"/>
</dbReference>
<dbReference type="AlphaFoldDB" id="A0A0E2EJZ9"/>
<dbReference type="PRINTS" id="PR00954">
    <property type="entry name" value="FLGMOTORFLIG"/>
</dbReference>
<dbReference type="SUPFAM" id="SSF48029">
    <property type="entry name" value="FliG"/>
    <property type="match status" value="2"/>
</dbReference>
<dbReference type="Proteomes" id="UP000011705">
    <property type="component" value="Chromosome"/>
</dbReference>
<dbReference type="Pfam" id="PF14842">
    <property type="entry name" value="FliG_N"/>
    <property type="match status" value="1"/>
</dbReference>
<evidence type="ECO:0000256" key="7">
    <source>
        <dbReference type="ARBA" id="ARBA00022779"/>
    </source>
</evidence>
<dbReference type="GO" id="GO:0003774">
    <property type="term" value="F:cytoskeletal motor activity"/>
    <property type="evidence" value="ECO:0007669"/>
    <property type="project" value="InterPro"/>
</dbReference>
<dbReference type="InterPro" id="IPR000090">
    <property type="entry name" value="Flg_Motor_Flig"/>
</dbReference>
<dbReference type="HOGENOM" id="CLU_047835_1_0_12"/>
<dbReference type="GO" id="GO:0071973">
    <property type="term" value="P:bacterial-type flagellum-dependent cell motility"/>
    <property type="evidence" value="ECO:0007669"/>
    <property type="project" value="InterPro"/>
</dbReference>
<keyword evidence="13" id="KW-0969">Cilium</keyword>
<comment type="similarity">
    <text evidence="3">Belongs to the FliG family.</text>
</comment>